<evidence type="ECO:0000313" key="5">
    <source>
        <dbReference type="EMBL" id="GEO98605.1"/>
    </source>
</evidence>
<dbReference type="OrthoDB" id="323481at2"/>
<dbReference type="InterPro" id="IPR016035">
    <property type="entry name" value="Acyl_Trfase/lysoPLipase"/>
</dbReference>
<dbReference type="Gene3D" id="3.40.1090.10">
    <property type="entry name" value="Cytosolic phospholipase A2 catalytic domain"/>
    <property type="match status" value="1"/>
</dbReference>
<keyword evidence="3" id="KW-0732">Signal</keyword>
<dbReference type="SUPFAM" id="SSF52151">
    <property type="entry name" value="FabD/lysophospholipase-like"/>
    <property type="match status" value="1"/>
</dbReference>
<dbReference type="PROSITE" id="PS51635">
    <property type="entry name" value="PNPLA"/>
    <property type="match status" value="1"/>
</dbReference>
<comment type="caution">
    <text evidence="5">The sequence shown here is derived from an EMBL/GenBank/DDBJ whole genome shotgun (WGS) entry which is preliminary data.</text>
</comment>
<dbReference type="InterPro" id="IPR006311">
    <property type="entry name" value="TAT_signal"/>
</dbReference>
<keyword evidence="2" id="KW-0442">Lipid degradation</keyword>
<keyword evidence="6" id="KW-1185">Reference proteome</keyword>
<evidence type="ECO:0000256" key="2">
    <source>
        <dbReference type="PROSITE-ProRule" id="PRU01161"/>
    </source>
</evidence>
<protein>
    <recommendedName>
        <fullName evidence="4">PNPLA domain-containing protein</fullName>
    </recommendedName>
</protein>
<feature type="signal peptide" evidence="3">
    <location>
        <begin position="1"/>
        <end position="24"/>
    </location>
</feature>
<feature type="chain" id="PRO_5021724642" description="PNPLA domain-containing protein" evidence="3">
    <location>
        <begin position="25"/>
        <end position="394"/>
    </location>
</feature>
<dbReference type="PROSITE" id="PS51318">
    <property type="entry name" value="TAT"/>
    <property type="match status" value="1"/>
</dbReference>
<comment type="caution">
    <text evidence="2">Lacks conserved residue(s) required for the propagation of feature annotation.</text>
</comment>
<reference evidence="5 6" key="1">
    <citation type="submission" date="2019-07" db="EMBL/GenBank/DDBJ databases">
        <title>Whole genome shotgun sequence of Methylobacterium haplocladii NBRC 107714.</title>
        <authorList>
            <person name="Hosoyama A."/>
            <person name="Uohara A."/>
            <person name="Ohji S."/>
            <person name="Ichikawa N."/>
        </authorList>
    </citation>
    <scope>NUCLEOTIDE SEQUENCE [LARGE SCALE GENOMIC DNA]</scope>
    <source>
        <strain evidence="5 6">NBRC 107714</strain>
    </source>
</reference>
<keyword evidence="2" id="KW-0378">Hydrolase</keyword>
<feature type="active site" description="Nucleophile" evidence="2">
    <location>
        <position position="112"/>
    </location>
</feature>
<evidence type="ECO:0000313" key="6">
    <source>
        <dbReference type="Proteomes" id="UP000321258"/>
    </source>
</evidence>
<dbReference type="PROSITE" id="PS51257">
    <property type="entry name" value="PROKAR_LIPOPROTEIN"/>
    <property type="match status" value="1"/>
</dbReference>
<dbReference type="EMBL" id="BJZT01000008">
    <property type="protein sequence ID" value="GEO98605.1"/>
    <property type="molecule type" value="Genomic_DNA"/>
</dbReference>
<organism evidence="5 6">
    <name type="scientific">Methylobacterium haplocladii</name>
    <dbReference type="NCBI Taxonomy" id="1176176"/>
    <lineage>
        <taxon>Bacteria</taxon>
        <taxon>Pseudomonadati</taxon>
        <taxon>Pseudomonadota</taxon>
        <taxon>Alphaproteobacteria</taxon>
        <taxon>Hyphomicrobiales</taxon>
        <taxon>Methylobacteriaceae</taxon>
        <taxon>Methylobacterium</taxon>
    </lineage>
</organism>
<feature type="short sequence motif" description="GXGXXG" evidence="2">
    <location>
        <begin position="81"/>
        <end position="86"/>
    </location>
</feature>
<feature type="short sequence motif" description="GXSXG" evidence="2">
    <location>
        <begin position="110"/>
        <end position="114"/>
    </location>
</feature>
<dbReference type="Proteomes" id="UP000321258">
    <property type="component" value="Unassembled WGS sequence"/>
</dbReference>
<dbReference type="InterPro" id="IPR002641">
    <property type="entry name" value="PNPLA_dom"/>
</dbReference>
<dbReference type="Pfam" id="PF01734">
    <property type="entry name" value="Patatin"/>
    <property type="match status" value="1"/>
</dbReference>
<dbReference type="GO" id="GO:0016042">
    <property type="term" value="P:lipid catabolic process"/>
    <property type="evidence" value="ECO:0007669"/>
    <property type="project" value="UniProtKB-UniRule"/>
</dbReference>
<evidence type="ECO:0000256" key="3">
    <source>
        <dbReference type="SAM" id="SignalP"/>
    </source>
</evidence>
<feature type="active site" description="Proton acceptor" evidence="2">
    <location>
        <position position="256"/>
    </location>
</feature>
<feature type="domain" description="PNPLA" evidence="4">
    <location>
        <begin position="77"/>
        <end position="272"/>
    </location>
</feature>
<name>A0A512ILQ5_9HYPH</name>
<gene>
    <name evidence="5" type="ORF">MHA02_09930</name>
</gene>
<evidence type="ECO:0000259" key="4">
    <source>
        <dbReference type="PROSITE" id="PS51635"/>
    </source>
</evidence>
<dbReference type="GO" id="GO:0016787">
    <property type="term" value="F:hydrolase activity"/>
    <property type="evidence" value="ECO:0007669"/>
    <property type="project" value="UniProtKB-UniRule"/>
</dbReference>
<proteinExistence type="predicted"/>
<evidence type="ECO:0000256" key="1">
    <source>
        <dbReference type="ARBA" id="ARBA00023098"/>
    </source>
</evidence>
<dbReference type="AlphaFoldDB" id="A0A512ILQ5"/>
<keyword evidence="1 2" id="KW-0443">Lipid metabolism</keyword>
<accession>A0A512ILQ5</accession>
<sequence>MSFLSRLRVLRAAAGLALVFGVAACSSLPRTPYTAQQASLATVPGMGSVRAYADATAAEIAAVAERPEGRRNGFSYLALSGGGGDGAYGAGVLNGWTASGTRPDFAIVSGVSTGALIAPFAFLGSAYDAYLTDFYTSGIAESLVQAPSIANVLFGSGLFGDGKLREIIGRYVTPDLLVAIAAEHAKGRRLYVVTTNLDQQRAVIWNMGAIAASGAPTAADLFRDVLTASASVPAVFPPQLVDVQAEGRTFQEMHVDGSVVIPVFTLPQGFLPRTRAGRGQADIYVVINGRLEPEFDVTQNNTLAITGRSFTTASRARTRATLSATETVSRRSGIGFNLTYIDETGPTAAAARGFDTAYMRSLYNAGYEKGKTGRFWQHSVPGAPSTVLEASVAR</sequence>
<dbReference type="RefSeq" id="WP_147077167.1">
    <property type="nucleotide sequence ID" value="NZ_BJZT01000008.1"/>
</dbReference>